<proteinExistence type="predicted"/>
<dbReference type="OrthoDB" id="423721at2759"/>
<organism evidence="3 4">
    <name type="scientific">Symbiodinium pilosum</name>
    <name type="common">Dinoflagellate</name>
    <dbReference type="NCBI Taxonomy" id="2952"/>
    <lineage>
        <taxon>Eukaryota</taxon>
        <taxon>Sar</taxon>
        <taxon>Alveolata</taxon>
        <taxon>Dinophyceae</taxon>
        <taxon>Suessiales</taxon>
        <taxon>Symbiodiniaceae</taxon>
        <taxon>Symbiodinium</taxon>
    </lineage>
</organism>
<keyword evidence="2" id="KW-1133">Transmembrane helix</keyword>
<feature type="compositionally biased region" description="Polar residues" evidence="1">
    <location>
        <begin position="85"/>
        <end position="97"/>
    </location>
</feature>
<feature type="compositionally biased region" description="Polar residues" evidence="1">
    <location>
        <begin position="66"/>
        <end position="75"/>
    </location>
</feature>
<dbReference type="Proteomes" id="UP000649617">
    <property type="component" value="Unassembled WGS sequence"/>
</dbReference>
<evidence type="ECO:0000313" key="3">
    <source>
        <dbReference type="EMBL" id="CAE7776223.1"/>
    </source>
</evidence>
<feature type="transmembrane region" description="Helical" evidence="2">
    <location>
        <begin position="259"/>
        <end position="283"/>
    </location>
</feature>
<feature type="compositionally biased region" description="Basic and acidic residues" evidence="1">
    <location>
        <begin position="171"/>
        <end position="183"/>
    </location>
</feature>
<comment type="caution">
    <text evidence="3">The sequence shown here is derived from an EMBL/GenBank/DDBJ whole genome shotgun (WGS) entry which is preliminary data.</text>
</comment>
<feature type="transmembrane region" description="Helical" evidence="2">
    <location>
        <begin position="626"/>
        <end position="644"/>
    </location>
</feature>
<name>A0A812YCU9_SYMPI</name>
<feature type="compositionally biased region" description="Low complexity" evidence="1">
    <location>
        <begin position="149"/>
        <end position="160"/>
    </location>
</feature>
<feature type="transmembrane region" description="Helical" evidence="2">
    <location>
        <begin position="303"/>
        <end position="323"/>
    </location>
</feature>
<gene>
    <name evidence="3" type="ORF">SPIL2461_LOCUS22983</name>
</gene>
<keyword evidence="4" id="KW-1185">Reference proteome</keyword>
<keyword evidence="2" id="KW-0812">Transmembrane</keyword>
<evidence type="ECO:0000256" key="1">
    <source>
        <dbReference type="SAM" id="MobiDB-lite"/>
    </source>
</evidence>
<feature type="transmembrane region" description="Helical" evidence="2">
    <location>
        <begin position="558"/>
        <end position="584"/>
    </location>
</feature>
<dbReference type="EMBL" id="CAJNIZ010047804">
    <property type="protein sequence ID" value="CAE7776223.1"/>
    <property type="molecule type" value="Genomic_DNA"/>
</dbReference>
<feature type="region of interest" description="Disordered" evidence="1">
    <location>
        <begin position="1"/>
        <end position="183"/>
    </location>
</feature>
<evidence type="ECO:0000313" key="4">
    <source>
        <dbReference type="Proteomes" id="UP000649617"/>
    </source>
</evidence>
<protein>
    <submittedName>
        <fullName evidence="3">Uncharacterized protein</fullName>
    </submittedName>
</protein>
<evidence type="ECO:0000256" key="2">
    <source>
        <dbReference type="SAM" id="Phobius"/>
    </source>
</evidence>
<keyword evidence="2" id="KW-0472">Membrane</keyword>
<sequence>MGTAASNQDEVQEYSVKVTPELEAPPDPPVVAELVSPEATDLSGESDSEELALEGAWCQTPMPPRQQFSKESSALRSLGPAKPQSEASWLPSQSQTLGPVKGASEASWLQSETQNQSLGPKRPPSEAPSLQSLGPPTPTKPHPLMFNYSLSTTSGSGTTLRDLVVGGSAHSSERSLTKSERHNSRRYSDVDKSMVRGISLRRSLGGLGRLWRFDPSTWQPQQRGELYAMSSPAMFFNIFISHTWLTPGRWKILSLWLQCGWPFALAFWCMGVFTSFVLCAWDILPMPLSYHSTLSSETYPMGFWIVSCSTLSTFFGLMSAPYWPDRCCNDTCFIDVASIHQVDQKLMERGVYGIAGFLRISQELRILFSGPYFSRLWCIFEIAAYKKVNPSGKITFRPLLFEAVVVGLLLSAYCFCYIYLAWTAIDAFEPETTAWAYTAFASWFVPLTIASYGLRMLFRSKYNLLQELEEFDLDSVQCSKQFDRDFIHSAIVKWYGSKQAFTSYVRYGLKEELASTLFAAKLPYEYLLLIATPTISLCLEFLLASWKGGVPLEHLVSYSVVVILALGVFWIAAAVMLMIYLCDYFAPCQWGLCDHILTVIIICLVTGFVSAGTQLAAYAFDFGVEGAVLYLCASVVMAGSVKWLEGKTGRPSTPARKPGEMAG</sequence>
<reference evidence="3" key="1">
    <citation type="submission" date="2021-02" db="EMBL/GenBank/DDBJ databases">
        <authorList>
            <person name="Dougan E. K."/>
            <person name="Rhodes N."/>
            <person name="Thang M."/>
            <person name="Chan C."/>
        </authorList>
    </citation>
    <scope>NUCLEOTIDE SEQUENCE</scope>
</reference>
<feature type="transmembrane region" description="Helical" evidence="2">
    <location>
        <begin position="399"/>
        <end position="422"/>
    </location>
</feature>
<feature type="transmembrane region" description="Helical" evidence="2">
    <location>
        <begin position="596"/>
        <end position="620"/>
    </location>
</feature>
<feature type="transmembrane region" description="Helical" evidence="2">
    <location>
        <begin position="434"/>
        <end position="454"/>
    </location>
</feature>
<feature type="compositionally biased region" description="Polar residues" evidence="1">
    <location>
        <begin position="107"/>
        <end position="118"/>
    </location>
</feature>
<dbReference type="AlphaFoldDB" id="A0A812YCU9"/>
<accession>A0A812YCU9</accession>
<feature type="transmembrane region" description="Helical" evidence="2">
    <location>
        <begin position="526"/>
        <end position="546"/>
    </location>
</feature>